<proteinExistence type="predicted"/>
<protein>
    <submittedName>
        <fullName evidence="1">Uncharacterized protein</fullName>
    </submittedName>
</protein>
<reference evidence="1" key="1">
    <citation type="submission" date="2019-08" db="EMBL/GenBank/DDBJ databases">
        <authorList>
            <person name="Kucharzyk K."/>
            <person name="Murdoch R.W."/>
            <person name="Higgins S."/>
            <person name="Loffler F."/>
        </authorList>
    </citation>
    <scope>NUCLEOTIDE SEQUENCE</scope>
</reference>
<name>A0A645GUZ3_9ZZZZ</name>
<accession>A0A645GUZ3</accession>
<organism evidence="1">
    <name type="scientific">bioreactor metagenome</name>
    <dbReference type="NCBI Taxonomy" id="1076179"/>
    <lineage>
        <taxon>unclassified sequences</taxon>
        <taxon>metagenomes</taxon>
        <taxon>ecological metagenomes</taxon>
    </lineage>
</organism>
<dbReference type="AlphaFoldDB" id="A0A645GUZ3"/>
<comment type="caution">
    <text evidence="1">The sequence shown here is derived from an EMBL/GenBank/DDBJ whole genome shotgun (WGS) entry which is preliminary data.</text>
</comment>
<evidence type="ECO:0000313" key="1">
    <source>
        <dbReference type="EMBL" id="MPN30668.1"/>
    </source>
</evidence>
<dbReference type="EMBL" id="VSSQ01081875">
    <property type="protein sequence ID" value="MPN30668.1"/>
    <property type="molecule type" value="Genomic_DNA"/>
</dbReference>
<gene>
    <name evidence="1" type="ORF">SDC9_178139</name>
</gene>
<sequence length="145" mass="15967">MPAAFYHLVVVRLFRPDVAESGTAARDVHHQRRKFAARKVADSLLFEADSQPRTGGHAAPAVGGGSHDHVDGGDFALRLEEGSSELRETARRGVGDFAGRSDRIAEETFTARQQRAVDDGLVAFEQDPVGVFHGFTHLSLRFQRW</sequence>